<keyword evidence="6" id="KW-0472">Membrane</keyword>
<dbReference type="STRING" id="205917.A0A4Y9Y551"/>
<feature type="transmembrane region" description="Helical" evidence="6">
    <location>
        <begin position="496"/>
        <end position="512"/>
    </location>
</feature>
<name>A0A4Y9Y551_9AGAM</name>
<comment type="similarity">
    <text evidence="1 4">Belongs to the aldehyde dehydrogenase family.</text>
</comment>
<keyword evidence="3" id="KW-0520">NAD</keyword>
<dbReference type="PANTHER" id="PTHR43570">
    <property type="entry name" value="ALDEHYDE DEHYDROGENASE"/>
    <property type="match status" value="1"/>
</dbReference>
<keyword evidence="9" id="KW-1185">Reference proteome</keyword>
<gene>
    <name evidence="8" type="ORF">EVG20_g8816</name>
</gene>
<dbReference type="Gene3D" id="3.40.309.10">
    <property type="entry name" value="Aldehyde Dehydrogenase, Chain A, domain 2"/>
    <property type="match status" value="1"/>
</dbReference>
<proteinExistence type="inferred from homology"/>
<evidence type="ECO:0000313" key="8">
    <source>
        <dbReference type="EMBL" id="TFY56737.1"/>
    </source>
</evidence>
<evidence type="ECO:0000256" key="4">
    <source>
        <dbReference type="PIRNR" id="PIRNR036492"/>
    </source>
</evidence>
<dbReference type="InterPro" id="IPR016162">
    <property type="entry name" value="Ald_DH_N"/>
</dbReference>
<dbReference type="Pfam" id="PF00171">
    <property type="entry name" value="Aldedh"/>
    <property type="match status" value="1"/>
</dbReference>
<evidence type="ECO:0000256" key="5">
    <source>
        <dbReference type="PIRSR" id="PIRSR036492-1"/>
    </source>
</evidence>
<dbReference type="AlphaFoldDB" id="A0A4Y9Y551"/>
<dbReference type="FunFam" id="3.40.309.10:FF:000025">
    <property type="entry name" value="Aldehyde dehydrogenase"/>
    <property type="match status" value="1"/>
</dbReference>
<keyword evidence="2 4" id="KW-0560">Oxidoreductase</keyword>
<dbReference type="Proteomes" id="UP000298327">
    <property type="component" value="Unassembled WGS sequence"/>
</dbReference>
<dbReference type="SUPFAM" id="SSF53720">
    <property type="entry name" value="ALDH-like"/>
    <property type="match status" value="1"/>
</dbReference>
<dbReference type="GO" id="GO:0006081">
    <property type="term" value="P:aldehyde metabolic process"/>
    <property type="evidence" value="ECO:0007669"/>
    <property type="project" value="InterPro"/>
</dbReference>
<feature type="domain" description="Aldehyde dehydrogenase" evidence="7">
    <location>
        <begin position="15"/>
        <end position="437"/>
    </location>
</feature>
<evidence type="ECO:0000313" key="9">
    <source>
        <dbReference type="Proteomes" id="UP000298327"/>
    </source>
</evidence>
<dbReference type="InterPro" id="IPR015590">
    <property type="entry name" value="Aldehyde_DH_dom"/>
</dbReference>
<reference evidence="8 9" key="1">
    <citation type="submission" date="2019-02" db="EMBL/GenBank/DDBJ databases">
        <title>Genome sequencing of the rare red list fungi Dentipellis fragilis.</title>
        <authorList>
            <person name="Buettner E."/>
            <person name="Kellner H."/>
        </authorList>
    </citation>
    <scope>NUCLEOTIDE SEQUENCE [LARGE SCALE GENOMIC DNA]</scope>
    <source>
        <strain evidence="8 9">DSM 105465</strain>
    </source>
</reference>
<accession>A0A4Y9Y551</accession>
<dbReference type="PANTHER" id="PTHR43570:SF16">
    <property type="entry name" value="ALDEHYDE DEHYDROGENASE TYPE III, ISOFORM Q"/>
    <property type="match status" value="1"/>
</dbReference>
<sequence length="518" mass="56492">MTIPAYVETPVERIPEIRDSLEKAFRSGKTKSVKYRKEQLLRLAYFVKDNVKPLQEALAKDLGRADAETSILELGNTLGDIKTSYENVAKWAKPERLPFMFNWFAMKPTLRKEPKGVVLIIFPFNYPIWLSLGPMAGAIAAGCAVVLKPSELTPAYSALIAELLPKYLDPEIYTVVNGAVPQATKLLELRWGQILYTGGGRVGQIILSAAAKTLTPVSTELGGKSPAVIDPNCDLKTSAKRLIWGKMSNSGQTCVAPDYVLVPKAFEAQFAQALKEVLYDFYPEGAGKSDSFSHMINGGHFERVKGLLDATHGEIVYGGSSDKEKLFIEPTIVTGVKADDSLMSEEIFGPVLPIVPVEDVDEAIEFINARDHPLALYIFSKSAAFKSKVIENTQSGSAIVNDTLIHGAVEGFPFGGVGPSGSGAHKGKFSFDMFTHIRPTLDNPSWVEMMMSGRYPPYTVAKASSMAKLIIPSLPSRPSYLPKLEGTVAPKTSNRWGVWFLVAVAVAGYGLIRVRRSA</sequence>
<evidence type="ECO:0000256" key="3">
    <source>
        <dbReference type="ARBA" id="ARBA00023027"/>
    </source>
</evidence>
<dbReference type="InterPro" id="IPR016163">
    <property type="entry name" value="Ald_DH_C"/>
</dbReference>
<dbReference type="OrthoDB" id="440325at2759"/>
<dbReference type="CDD" id="cd07135">
    <property type="entry name" value="ALDH_F14-YMR110C"/>
    <property type="match status" value="1"/>
</dbReference>
<dbReference type="PIRSF" id="PIRSF036492">
    <property type="entry name" value="ALDH"/>
    <property type="match status" value="1"/>
</dbReference>
<evidence type="ECO:0000256" key="2">
    <source>
        <dbReference type="ARBA" id="ARBA00023002"/>
    </source>
</evidence>
<feature type="active site" evidence="5">
    <location>
        <position position="254"/>
    </location>
</feature>
<dbReference type="Gene3D" id="3.40.605.10">
    <property type="entry name" value="Aldehyde Dehydrogenase, Chain A, domain 1"/>
    <property type="match status" value="1"/>
</dbReference>
<evidence type="ECO:0000256" key="1">
    <source>
        <dbReference type="ARBA" id="ARBA00009986"/>
    </source>
</evidence>
<evidence type="ECO:0000259" key="7">
    <source>
        <dbReference type="Pfam" id="PF00171"/>
    </source>
</evidence>
<keyword evidence="6" id="KW-0812">Transmembrane</keyword>
<dbReference type="InterPro" id="IPR012394">
    <property type="entry name" value="Aldehyde_DH_NAD(P)"/>
</dbReference>
<dbReference type="GO" id="GO:0004029">
    <property type="term" value="F:aldehyde dehydrogenase (NAD+) activity"/>
    <property type="evidence" value="ECO:0007669"/>
    <property type="project" value="TreeGrafter"/>
</dbReference>
<organism evidence="8 9">
    <name type="scientific">Dentipellis fragilis</name>
    <dbReference type="NCBI Taxonomy" id="205917"/>
    <lineage>
        <taxon>Eukaryota</taxon>
        <taxon>Fungi</taxon>
        <taxon>Dikarya</taxon>
        <taxon>Basidiomycota</taxon>
        <taxon>Agaricomycotina</taxon>
        <taxon>Agaricomycetes</taxon>
        <taxon>Russulales</taxon>
        <taxon>Hericiaceae</taxon>
        <taxon>Dentipellis</taxon>
    </lineage>
</organism>
<protein>
    <recommendedName>
        <fullName evidence="4">Aldehyde dehydrogenase</fullName>
    </recommendedName>
</protein>
<dbReference type="EMBL" id="SEOQ01000803">
    <property type="protein sequence ID" value="TFY56737.1"/>
    <property type="molecule type" value="Genomic_DNA"/>
</dbReference>
<dbReference type="GO" id="GO:0005737">
    <property type="term" value="C:cytoplasm"/>
    <property type="evidence" value="ECO:0007669"/>
    <property type="project" value="TreeGrafter"/>
</dbReference>
<comment type="caution">
    <text evidence="8">The sequence shown here is derived from an EMBL/GenBank/DDBJ whole genome shotgun (WGS) entry which is preliminary data.</text>
</comment>
<dbReference type="FunFam" id="3.40.605.10:FF:000004">
    <property type="entry name" value="Aldehyde dehydrogenase"/>
    <property type="match status" value="1"/>
</dbReference>
<dbReference type="InterPro" id="IPR016161">
    <property type="entry name" value="Ald_DH/histidinol_DH"/>
</dbReference>
<feature type="active site" evidence="5">
    <location>
        <position position="220"/>
    </location>
</feature>
<keyword evidence="6" id="KW-1133">Transmembrane helix</keyword>
<evidence type="ECO:0000256" key="6">
    <source>
        <dbReference type="SAM" id="Phobius"/>
    </source>
</evidence>